<feature type="domain" description="PB1" evidence="2">
    <location>
        <begin position="49"/>
        <end position="155"/>
    </location>
</feature>
<feature type="region of interest" description="Disordered" evidence="1">
    <location>
        <begin position="216"/>
        <end position="235"/>
    </location>
</feature>
<feature type="compositionally biased region" description="Polar residues" evidence="1">
    <location>
        <begin position="14"/>
        <end position="30"/>
    </location>
</feature>
<dbReference type="SUPFAM" id="SSF54277">
    <property type="entry name" value="CAD &amp; PB1 domains"/>
    <property type="match status" value="1"/>
</dbReference>
<proteinExistence type="predicted"/>
<feature type="compositionally biased region" description="Basic and acidic residues" evidence="1">
    <location>
        <begin position="319"/>
        <end position="330"/>
    </location>
</feature>
<dbReference type="AlphaFoldDB" id="A0A6I9UQR4"/>
<keyword evidence="3" id="KW-1185">Reference proteome</keyword>
<evidence type="ECO:0000313" key="3">
    <source>
        <dbReference type="Proteomes" id="UP000504604"/>
    </source>
</evidence>
<name>A0A6I9UQR4_SESIN</name>
<dbReference type="FunFam" id="3.10.20.90:FF:000058">
    <property type="entry name" value="Octicosapeptide/phox/Bem1p domain kinase superfamily protein"/>
    <property type="match status" value="1"/>
</dbReference>
<dbReference type="Gramene" id="SIN_1006398.t">
    <property type="protein sequence ID" value="SIN_1006398.t"/>
    <property type="gene ID" value="SIN_1006398"/>
</dbReference>
<accession>A0A6I9UQR4</accession>
<reference evidence="4" key="1">
    <citation type="submission" date="2025-08" db="UniProtKB">
        <authorList>
            <consortium name="RefSeq"/>
        </authorList>
    </citation>
    <scope>IDENTIFICATION</scope>
</reference>
<dbReference type="GeneID" id="105176037"/>
<gene>
    <name evidence="4" type="primary">LOC105176037</name>
</gene>
<dbReference type="PANTHER" id="PTHR31066">
    <property type="entry name" value="OS05G0427100 PROTEIN-RELATED"/>
    <property type="match status" value="1"/>
</dbReference>
<feature type="compositionally biased region" description="Polar residues" evidence="1">
    <location>
        <begin position="218"/>
        <end position="232"/>
    </location>
</feature>
<protein>
    <submittedName>
        <fullName evidence="4">Uncharacterized protein LOC105176037</fullName>
    </submittedName>
</protein>
<dbReference type="Pfam" id="PF00564">
    <property type="entry name" value="PB1"/>
    <property type="match status" value="1"/>
</dbReference>
<dbReference type="Proteomes" id="UP000504604">
    <property type="component" value="Linkage group LG13"/>
</dbReference>
<dbReference type="PROSITE" id="PS51745">
    <property type="entry name" value="PB1"/>
    <property type="match status" value="1"/>
</dbReference>
<dbReference type="InterPro" id="IPR053198">
    <property type="entry name" value="Gynoecium_Dev_Regulator"/>
</dbReference>
<dbReference type="Gene3D" id="3.10.20.90">
    <property type="entry name" value="Phosphatidylinositol 3-kinase Catalytic Subunit, Chain A, domain 1"/>
    <property type="match status" value="1"/>
</dbReference>
<dbReference type="PANTHER" id="PTHR31066:SF68">
    <property type="entry name" value="SERINE_THREONINE-PROTEIN KINASE YAKA-RELATED"/>
    <property type="match status" value="1"/>
</dbReference>
<feature type="region of interest" description="Disordered" evidence="1">
    <location>
        <begin position="357"/>
        <end position="377"/>
    </location>
</feature>
<dbReference type="RefSeq" id="XP_011097017.1">
    <property type="nucleotide sequence ID" value="XM_011098715.2"/>
</dbReference>
<dbReference type="InterPro" id="IPR000270">
    <property type="entry name" value="PB1_dom"/>
</dbReference>
<evidence type="ECO:0000259" key="2">
    <source>
        <dbReference type="PROSITE" id="PS51745"/>
    </source>
</evidence>
<evidence type="ECO:0000313" key="4">
    <source>
        <dbReference type="RefSeq" id="XP_011097017.1"/>
    </source>
</evidence>
<dbReference type="KEGG" id="sind:105176037"/>
<dbReference type="OrthoDB" id="774308at2759"/>
<evidence type="ECO:0000256" key="1">
    <source>
        <dbReference type="SAM" id="MobiDB-lite"/>
    </source>
</evidence>
<feature type="region of interest" description="Disordered" evidence="1">
    <location>
        <begin position="303"/>
        <end position="342"/>
    </location>
</feature>
<feature type="compositionally biased region" description="Basic and acidic residues" evidence="1">
    <location>
        <begin position="31"/>
        <end position="42"/>
    </location>
</feature>
<dbReference type="SMART" id="SM00666">
    <property type="entry name" value="PB1"/>
    <property type="match status" value="1"/>
</dbReference>
<dbReference type="InParanoid" id="A0A6I9UQR4"/>
<dbReference type="InterPro" id="IPR053793">
    <property type="entry name" value="PB1-like"/>
</dbReference>
<sequence length="648" mass="69901">MDPPPSCLHPHPATISTSANHPDSANSSPRSRPDAWDHDHHLPPVPGAKLRLMCSYGGHIIPRPHDKSLCYVGGDTRIVVVDRHSSLAELHSRLSHILLNGRHFSLKYQLPNEDLDSLISLSTDEDLENMIEEYDRTNAASPLKSSRLRLFLFPSKPETAASMGSLLDDAKSETWFVDALNGAGLLPRGLSESAAMDTLLELDHGMVNSDSCADLEAQSESNKQAVPKSSAQEVVLDSPHVAETSSSFGSSSSTPSMANLPPIKVRVEDYQMVGLDEQFSHVNIASQPLACHNAVVRTSGGMNSSAAGAGGGENLSRVMCDDEKSEKSDHGTVPPTGLRKPPLPLQMVQRKLVDIHNLPSPDSKHAGGYNLPSPDSVASDCSIASAGSLSKHTIYQDANLIPVNRESRVPTPVIDQKMSNTQEPTSQISADSLSIPPSNQNQQFIHPAPSPHYIQHPPPALPMSTSYYPVYLHPQTQQSVQHQADQQYPMYLLPPLNQTPPCYDASVVASSRPLTPPPNNMVPYKETVSTLYPTKPEMAANMYQTAGAGPTPLLVQVPTHQFQQQFVGLSQIPATPQSGAVSAASAVVPNYGYEYTHHMQDQMYYAQHLAASAAPPPPPQYQTMTPATAIMLSQAQTQLAADSAAQQS</sequence>
<dbReference type="CDD" id="cd06410">
    <property type="entry name" value="PB1_UP2"/>
    <property type="match status" value="1"/>
</dbReference>
<feature type="region of interest" description="Disordered" evidence="1">
    <location>
        <begin position="1"/>
        <end position="42"/>
    </location>
</feature>
<organism evidence="3 4">
    <name type="scientific">Sesamum indicum</name>
    <name type="common">Oriental sesame</name>
    <name type="synonym">Sesamum orientale</name>
    <dbReference type="NCBI Taxonomy" id="4182"/>
    <lineage>
        <taxon>Eukaryota</taxon>
        <taxon>Viridiplantae</taxon>
        <taxon>Streptophyta</taxon>
        <taxon>Embryophyta</taxon>
        <taxon>Tracheophyta</taxon>
        <taxon>Spermatophyta</taxon>
        <taxon>Magnoliopsida</taxon>
        <taxon>eudicotyledons</taxon>
        <taxon>Gunneridae</taxon>
        <taxon>Pentapetalae</taxon>
        <taxon>asterids</taxon>
        <taxon>lamiids</taxon>
        <taxon>Lamiales</taxon>
        <taxon>Pedaliaceae</taxon>
        <taxon>Sesamum</taxon>
    </lineage>
</organism>